<accession>A0A1Z3U7Z9</accession>
<reference evidence="2" key="1">
    <citation type="submission" date="2017-06" db="EMBL/GenBank/DDBJ databases">
        <title>FDA dAtabase for Regulatory Grade micrObial Sequences (FDA-ARGOS): Supporting development and validation of Infectious Disease Dx tests.</title>
        <authorList>
            <person name="Minogue T."/>
            <person name="Wolcott M."/>
            <person name="Wasieloski L."/>
            <person name="Aguilar W."/>
            <person name="Moore D."/>
            <person name="Tallon L."/>
            <person name="Sadzewicz L."/>
            <person name="Sengamalay N."/>
            <person name="Ott S."/>
            <person name="Godinez A."/>
            <person name="Nagaraj S."/>
            <person name="Nadendla S."/>
            <person name="Geyer C."/>
            <person name="Sichtig H."/>
        </authorList>
    </citation>
    <scope>NUCLEOTIDE SEQUENCE [LARGE SCALE GENOMIC DNA]</scope>
    <source>
        <strain evidence="2">FDAARGOS_289</strain>
    </source>
</reference>
<name>A0A1Z3U7Z9_BREVE</name>
<dbReference type="Proteomes" id="UP000197050">
    <property type="component" value="Chromosome"/>
</dbReference>
<dbReference type="AlphaFoldDB" id="A0A1Z3U7Z9"/>
<protein>
    <submittedName>
        <fullName evidence="1">Uncharacterized protein</fullName>
    </submittedName>
</protein>
<dbReference type="EMBL" id="CP022048">
    <property type="protein sequence ID" value="ASE39383.2"/>
    <property type="molecule type" value="Genomic_DNA"/>
</dbReference>
<gene>
    <name evidence="1" type="ORF">CEP68_07620</name>
</gene>
<proteinExistence type="predicted"/>
<organism evidence="1 2">
    <name type="scientific">Brevundimonas vesicularis</name>
    <name type="common">Pseudomonas vesicularis</name>
    <dbReference type="NCBI Taxonomy" id="41276"/>
    <lineage>
        <taxon>Bacteria</taxon>
        <taxon>Pseudomonadati</taxon>
        <taxon>Pseudomonadota</taxon>
        <taxon>Alphaproteobacteria</taxon>
        <taxon>Caulobacterales</taxon>
        <taxon>Caulobacteraceae</taxon>
        <taxon>Brevundimonas</taxon>
    </lineage>
</organism>
<sequence>MFVRFTQPETGLPIRIRAARVQAFAATEDGSTRIFLSGALTCLVAEDDDAVLATLDPTPEDER</sequence>
<dbReference type="KEGG" id="bvc:CEP68_07620"/>
<evidence type="ECO:0000313" key="1">
    <source>
        <dbReference type="EMBL" id="ASE39383.2"/>
    </source>
</evidence>
<evidence type="ECO:0000313" key="2">
    <source>
        <dbReference type="Proteomes" id="UP000197050"/>
    </source>
</evidence>